<name>A0AAP3XRK6_9PROT</name>
<evidence type="ECO:0000259" key="4">
    <source>
        <dbReference type="Pfam" id="PF07859"/>
    </source>
</evidence>
<dbReference type="PANTHER" id="PTHR48081:SF8">
    <property type="entry name" value="ALPHA_BETA HYDROLASE FOLD-3 DOMAIN-CONTAINING PROTEIN-RELATED"/>
    <property type="match status" value="1"/>
</dbReference>
<keyword evidence="6" id="KW-1185">Reference proteome</keyword>
<evidence type="ECO:0000313" key="6">
    <source>
        <dbReference type="Proteomes" id="UP001301140"/>
    </source>
</evidence>
<dbReference type="GO" id="GO:0016787">
    <property type="term" value="F:hydrolase activity"/>
    <property type="evidence" value="ECO:0007669"/>
    <property type="project" value="UniProtKB-KW"/>
</dbReference>
<reference evidence="5 6" key="1">
    <citation type="submission" date="2023-03" db="EMBL/GenBank/DDBJ databases">
        <title>YIM 152171 draft genome.</title>
        <authorList>
            <person name="Yang Z."/>
        </authorList>
    </citation>
    <scope>NUCLEOTIDE SEQUENCE [LARGE SCALE GENOMIC DNA]</scope>
    <source>
        <strain evidence="5 6">YIM 152171</strain>
    </source>
</reference>
<evidence type="ECO:0000256" key="3">
    <source>
        <dbReference type="PROSITE-ProRule" id="PRU10038"/>
    </source>
</evidence>
<evidence type="ECO:0000256" key="1">
    <source>
        <dbReference type="ARBA" id="ARBA00010515"/>
    </source>
</evidence>
<proteinExistence type="inferred from homology"/>
<dbReference type="RefSeq" id="WP_327789114.1">
    <property type="nucleotide sequence ID" value="NZ_JARGEQ010000092.1"/>
</dbReference>
<dbReference type="InterPro" id="IPR050300">
    <property type="entry name" value="GDXG_lipolytic_enzyme"/>
</dbReference>
<dbReference type="AlphaFoldDB" id="A0AAP3XRK6"/>
<dbReference type="PROSITE" id="PS01174">
    <property type="entry name" value="LIPASE_GDXG_SER"/>
    <property type="match status" value="1"/>
</dbReference>
<comment type="caution">
    <text evidence="5">The sequence shown here is derived from an EMBL/GenBank/DDBJ whole genome shotgun (WGS) entry which is preliminary data.</text>
</comment>
<dbReference type="Gene3D" id="3.40.50.1820">
    <property type="entry name" value="alpha/beta hydrolase"/>
    <property type="match status" value="1"/>
</dbReference>
<feature type="active site" evidence="3">
    <location>
        <position position="159"/>
    </location>
</feature>
<accession>A0AAP3XRK6</accession>
<protein>
    <submittedName>
        <fullName evidence="5">Alpha/beta hydrolase</fullName>
    </submittedName>
</protein>
<dbReference type="InterPro" id="IPR013094">
    <property type="entry name" value="AB_hydrolase_3"/>
</dbReference>
<dbReference type="Pfam" id="PF07859">
    <property type="entry name" value="Abhydrolase_3"/>
    <property type="match status" value="1"/>
</dbReference>
<sequence>MPELDPRMAVILAKMAAAAPRPYEAMTPAEARAEAERRNAVWNEEPPPLARVEELSLPGPRDMLPVRFYLPEGASAPTACVLFFHGGGWVFGSPDTHDGICRRLARAGGFAVASVDYGLAPDHPFPHGLEDCLAAIRWFREHGASHGVDPERLALAGDSAGANLALACCLALRDAGEPPLRAAALAYGVYSADCDSASHAAFGDGRYVLSSAMMRWFWNHYVAEPARRTDPLAAPLHADLHGLPPLFLAAAELDPLRDDSERLARRLIEVGAEFDYRLWKGVTHASMAMSRLLPQAEGFIADAAGFLARRLA</sequence>
<comment type="similarity">
    <text evidence="1">Belongs to the 'GDXG' lipolytic enzyme family.</text>
</comment>
<dbReference type="SUPFAM" id="SSF53474">
    <property type="entry name" value="alpha/beta-Hydrolases"/>
    <property type="match status" value="1"/>
</dbReference>
<evidence type="ECO:0000256" key="2">
    <source>
        <dbReference type="ARBA" id="ARBA00022801"/>
    </source>
</evidence>
<dbReference type="PANTHER" id="PTHR48081">
    <property type="entry name" value="AB HYDROLASE SUPERFAMILY PROTEIN C4A8.06C"/>
    <property type="match status" value="1"/>
</dbReference>
<organism evidence="5 6">
    <name type="scientific">Marinimicrococcus flavescens</name>
    <dbReference type="NCBI Taxonomy" id="3031815"/>
    <lineage>
        <taxon>Bacteria</taxon>
        <taxon>Pseudomonadati</taxon>
        <taxon>Pseudomonadota</taxon>
        <taxon>Alphaproteobacteria</taxon>
        <taxon>Geminicoccales</taxon>
        <taxon>Geminicoccaceae</taxon>
        <taxon>Marinimicrococcus</taxon>
    </lineage>
</organism>
<dbReference type="InterPro" id="IPR029058">
    <property type="entry name" value="AB_hydrolase_fold"/>
</dbReference>
<evidence type="ECO:0000313" key="5">
    <source>
        <dbReference type="EMBL" id="MDF1586696.1"/>
    </source>
</evidence>
<dbReference type="PROSITE" id="PS01173">
    <property type="entry name" value="LIPASE_GDXG_HIS"/>
    <property type="match status" value="1"/>
</dbReference>
<dbReference type="InterPro" id="IPR033140">
    <property type="entry name" value="Lipase_GDXG_put_SER_AS"/>
</dbReference>
<feature type="domain" description="Alpha/beta hydrolase fold-3" evidence="4">
    <location>
        <begin position="81"/>
        <end position="286"/>
    </location>
</feature>
<dbReference type="Proteomes" id="UP001301140">
    <property type="component" value="Unassembled WGS sequence"/>
</dbReference>
<dbReference type="EMBL" id="JARGEQ010000092">
    <property type="protein sequence ID" value="MDF1586696.1"/>
    <property type="molecule type" value="Genomic_DNA"/>
</dbReference>
<keyword evidence="2 5" id="KW-0378">Hydrolase</keyword>
<gene>
    <name evidence="5" type="ORF">PZ740_09915</name>
</gene>
<dbReference type="InterPro" id="IPR002168">
    <property type="entry name" value="Lipase_GDXG_HIS_AS"/>
</dbReference>